<keyword evidence="5" id="KW-1185">Reference proteome</keyword>
<evidence type="ECO:0000256" key="2">
    <source>
        <dbReference type="ARBA" id="ARBA00023002"/>
    </source>
</evidence>
<dbReference type="EMBL" id="AP027272">
    <property type="protein sequence ID" value="BDX05627.1"/>
    <property type="molecule type" value="Genomic_DNA"/>
</dbReference>
<evidence type="ECO:0000313" key="5">
    <source>
        <dbReference type="Proteomes" id="UP001333710"/>
    </source>
</evidence>
<dbReference type="GO" id="GO:0016491">
    <property type="term" value="F:oxidoreductase activity"/>
    <property type="evidence" value="ECO:0007669"/>
    <property type="project" value="UniProtKB-KW"/>
</dbReference>
<comment type="similarity">
    <text evidence="1 3">Belongs to the short-chain dehydrogenases/reductases (SDR) family.</text>
</comment>
<evidence type="ECO:0000256" key="3">
    <source>
        <dbReference type="RuleBase" id="RU000363"/>
    </source>
</evidence>
<dbReference type="InterPro" id="IPR002347">
    <property type="entry name" value="SDR_fam"/>
</dbReference>
<name>A0AA48KR11_9ALTE</name>
<dbReference type="AlphaFoldDB" id="A0AA48KR11"/>
<sequence length="262" mass="29231">MAVHADLNLTLITGASEGIGRCFAEEFARQGHDLVLVARSQEKLEAMAESLRNEHSVKVTVLPQDLTQPGAAEVLAAQLQERQLQVDILVNNAGLMYVQDFFTTEPEKLEQLLTLNINAVVRMTRQFLPQMLSRDNGKIINVASIASFIPTPKFAIYGASKAFVLSFTEALVEEIKYTNVKAHCVCPGFTKTNMIQQGNGLEDNIPGFMKVAPESLVKDAYKSVMKGETIYIHKIHNKALVQWSRLYPKWLVRGVSGFFSRF</sequence>
<accession>A0AA48KR11</accession>
<proteinExistence type="inferred from homology"/>
<dbReference type="GO" id="GO:0016020">
    <property type="term" value="C:membrane"/>
    <property type="evidence" value="ECO:0007669"/>
    <property type="project" value="TreeGrafter"/>
</dbReference>
<dbReference type="PANTHER" id="PTHR44196">
    <property type="entry name" value="DEHYDROGENASE/REDUCTASE SDR FAMILY MEMBER 7B"/>
    <property type="match status" value="1"/>
</dbReference>
<protein>
    <submittedName>
        <fullName evidence="4">Short-chain dehydrogenase</fullName>
    </submittedName>
</protein>
<dbReference type="KEGG" id="pmaw:MACH26_11480"/>
<dbReference type="PRINTS" id="PR00080">
    <property type="entry name" value="SDRFAMILY"/>
</dbReference>
<gene>
    <name evidence="4" type="ORF">MACH26_11480</name>
</gene>
<organism evidence="4 5">
    <name type="scientific">Planctobacterium marinum</name>
    <dbReference type="NCBI Taxonomy" id="1631968"/>
    <lineage>
        <taxon>Bacteria</taxon>
        <taxon>Pseudomonadati</taxon>
        <taxon>Pseudomonadota</taxon>
        <taxon>Gammaproteobacteria</taxon>
        <taxon>Alteromonadales</taxon>
        <taxon>Alteromonadaceae</taxon>
        <taxon>Planctobacterium</taxon>
    </lineage>
</organism>
<dbReference type="Pfam" id="PF00106">
    <property type="entry name" value="adh_short"/>
    <property type="match status" value="1"/>
</dbReference>
<evidence type="ECO:0000256" key="1">
    <source>
        <dbReference type="ARBA" id="ARBA00006484"/>
    </source>
</evidence>
<dbReference type="PRINTS" id="PR00081">
    <property type="entry name" value="GDHRDH"/>
</dbReference>
<reference evidence="4" key="1">
    <citation type="submission" date="2023-01" db="EMBL/GenBank/DDBJ databases">
        <title>Complete genome sequence of Planctobacterium marinum strain Dej080120_11.</title>
        <authorList>
            <person name="Ueki S."/>
            <person name="Maruyama F."/>
        </authorList>
    </citation>
    <scope>NUCLEOTIDE SEQUENCE</scope>
    <source>
        <strain evidence="4">Dej080120_11</strain>
    </source>
</reference>
<dbReference type="Proteomes" id="UP001333710">
    <property type="component" value="Chromosome"/>
</dbReference>
<dbReference type="SUPFAM" id="SSF51735">
    <property type="entry name" value="NAD(P)-binding Rossmann-fold domains"/>
    <property type="match status" value="1"/>
</dbReference>
<dbReference type="InterPro" id="IPR036291">
    <property type="entry name" value="NAD(P)-bd_dom_sf"/>
</dbReference>
<dbReference type="PANTHER" id="PTHR44196:SF2">
    <property type="entry name" value="SHORT-CHAIN DEHYDROGENASE-RELATED"/>
    <property type="match status" value="1"/>
</dbReference>
<dbReference type="PIRSF" id="PIRSF000126">
    <property type="entry name" value="11-beta-HSD1"/>
    <property type="match status" value="1"/>
</dbReference>
<keyword evidence="2" id="KW-0560">Oxidoreductase</keyword>
<evidence type="ECO:0000313" key="4">
    <source>
        <dbReference type="EMBL" id="BDX05627.1"/>
    </source>
</evidence>
<dbReference type="RefSeq" id="WP_338291610.1">
    <property type="nucleotide sequence ID" value="NZ_AP027272.1"/>
</dbReference>
<dbReference type="Gene3D" id="3.40.50.720">
    <property type="entry name" value="NAD(P)-binding Rossmann-like Domain"/>
    <property type="match status" value="1"/>
</dbReference>